<dbReference type="GO" id="GO:0006209">
    <property type="term" value="P:cytosine catabolic process"/>
    <property type="evidence" value="ECO:0007669"/>
    <property type="project" value="TreeGrafter"/>
</dbReference>
<name>A0AAQ0BX93_9GAMM</name>
<evidence type="ECO:0000256" key="1">
    <source>
        <dbReference type="ARBA" id="ARBA00022723"/>
    </source>
</evidence>
<dbReference type="CDD" id="cd01293">
    <property type="entry name" value="Bact_CD"/>
    <property type="match status" value="1"/>
</dbReference>
<dbReference type="EMBL" id="CP066310">
    <property type="protein sequence ID" value="QQE87207.1"/>
    <property type="molecule type" value="Genomic_DNA"/>
</dbReference>
<dbReference type="SUPFAM" id="SSF51556">
    <property type="entry name" value="Metallo-dependent hydrolases"/>
    <property type="match status" value="1"/>
</dbReference>
<dbReference type="GO" id="GO:0035888">
    <property type="term" value="F:isoguanine deaminase activity"/>
    <property type="evidence" value="ECO:0007669"/>
    <property type="project" value="TreeGrafter"/>
</dbReference>
<dbReference type="InterPro" id="IPR032466">
    <property type="entry name" value="Metal_Hydrolase"/>
</dbReference>
<dbReference type="RefSeq" id="WP_131349054.1">
    <property type="nucleotide sequence ID" value="NZ_CP066310.1"/>
</dbReference>
<keyword evidence="1" id="KW-0479">Metal-binding</keyword>
<reference evidence="4 5" key="1">
    <citation type="submission" date="2020-12" db="EMBL/GenBank/DDBJ databases">
        <title>Genomic Analysis and Response surface optimization of nitrogen-fixing conditions for A. chroococcum strain HR1, Isolation from rhizosphere soil.</title>
        <authorList>
            <person name="Li J."/>
            <person name="Yang H."/>
            <person name="Liu H."/>
            <person name="Wang C."/>
            <person name="Tian Y."/>
            <person name="Lu X.Y."/>
        </authorList>
    </citation>
    <scope>NUCLEOTIDE SEQUENCE [LARGE SCALE GENOMIC DNA]</scope>
    <source>
        <strain evidence="4 5">HR1</strain>
    </source>
</reference>
<gene>
    <name evidence="4" type="primary">codA</name>
    <name evidence="4" type="ORF">GKQ51_12855</name>
</gene>
<protein>
    <submittedName>
        <fullName evidence="4">Cytosine deaminase</fullName>
    </submittedName>
</protein>
<dbReference type="PANTHER" id="PTHR32027">
    <property type="entry name" value="CYTOSINE DEAMINASE"/>
    <property type="match status" value="1"/>
</dbReference>
<dbReference type="NCBIfam" id="NF005748">
    <property type="entry name" value="PRK07572.1"/>
    <property type="match status" value="1"/>
</dbReference>
<dbReference type="GO" id="GO:0046872">
    <property type="term" value="F:metal ion binding"/>
    <property type="evidence" value="ECO:0007669"/>
    <property type="project" value="UniProtKB-KW"/>
</dbReference>
<dbReference type="FunFam" id="3.20.20.140:FF:000019">
    <property type="entry name" value="Cytosine deaminase"/>
    <property type="match status" value="1"/>
</dbReference>
<sequence>MKIVNARLRGREGLHRIELDGARIAAIVAQPAPADAGGDELDATGNLVVPPFVEPHIHLDATLTAGEPAWNMSGTLFEGIERWAERKALVTHEDTKTRAKKAIDMLVEHGIQHVRTHVDVTDPTLAALKAMLEVREETRHLIDLQIVAFPQEGIESYQGGRELMAEAIALGADVVGGIPHFENTREQGVSSIKFLMDLAERTGCLVDVHCDETDDPQSRFLEVLAEEARVREMGERVTASHTTAMGSWDNAYCSKLFRLLKLSRINFVSCPTESIHLQGRFDTYPKRRGLTRVAELDRAGLNVCFGQDSIVDPWYPLGNGNILRILEAGLHICHMLGYADLQRALDLVTGHSARTLQLGERYGLEVGRPANLLILSAASDYELLRSQGHALVSIRHGEILMRRTPARIERRS</sequence>
<organism evidence="4 5">
    <name type="scientific">Azotobacter chroococcum</name>
    <dbReference type="NCBI Taxonomy" id="353"/>
    <lineage>
        <taxon>Bacteria</taxon>
        <taxon>Pseudomonadati</taxon>
        <taxon>Pseudomonadota</taxon>
        <taxon>Gammaproteobacteria</taxon>
        <taxon>Pseudomonadales</taxon>
        <taxon>Pseudomonadaceae</taxon>
        <taxon>Azotobacter</taxon>
    </lineage>
</organism>
<dbReference type="Gene3D" id="3.20.20.140">
    <property type="entry name" value="Metal-dependent hydrolases"/>
    <property type="match status" value="1"/>
</dbReference>
<dbReference type="Proteomes" id="UP000596192">
    <property type="component" value="Chromosome"/>
</dbReference>
<accession>A0AAQ0BX93</accession>
<evidence type="ECO:0000256" key="2">
    <source>
        <dbReference type="ARBA" id="ARBA00022801"/>
    </source>
</evidence>
<dbReference type="Gene3D" id="2.30.40.10">
    <property type="entry name" value="Urease, subunit C, domain 1"/>
    <property type="match status" value="1"/>
</dbReference>
<dbReference type="GO" id="GO:0004131">
    <property type="term" value="F:cytosine deaminase activity"/>
    <property type="evidence" value="ECO:0007669"/>
    <property type="project" value="TreeGrafter"/>
</dbReference>
<dbReference type="InterPro" id="IPR011059">
    <property type="entry name" value="Metal-dep_hydrolase_composite"/>
</dbReference>
<dbReference type="SUPFAM" id="SSF51338">
    <property type="entry name" value="Composite domain of metallo-dependent hydrolases"/>
    <property type="match status" value="1"/>
</dbReference>
<dbReference type="AlphaFoldDB" id="A0AAQ0BX93"/>
<dbReference type="InterPro" id="IPR052349">
    <property type="entry name" value="Metallo-hydrolase_Enzymes"/>
</dbReference>
<dbReference type="PANTHER" id="PTHR32027:SF0">
    <property type="entry name" value="CYTOSINE DEAMINASE"/>
    <property type="match status" value="1"/>
</dbReference>
<dbReference type="Pfam" id="PF07969">
    <property type="entry name" value="Amidohydro_3"/>
    <property type="match status" value="1"/>
</dbReference>
<evidence type="ECO:0000313" key="4">
    <source>
        <dbReference type="EMBL" id="QQE87207.1"/>
    </source>
</evidence>
<proteinExistence type="predicted"/>
<dbReference type="InterPro" id="IPR013108">
    <property type="entry name" value="Amidohydro_3"/>
</dbReference>
<keyword evidence="2" id="KW-0378">Hydrolase</keyword>
<evidence type="ECO:0000259" key="3">
    <source>
        <dbReference type="Pfam" id="PF07969"/>
    </source>
</evidence>
<evidence type="ECO:0000313" key="5">
    <source>
        <dbReference type="Proteomes" id="UP000596192"/>
    </source>
</evidence>
<dbReference type="NCBIfam" id="NF006685">
    <property type="entry name" value="PRK09230.1"/>
    <property type="match status" value="1"/>
</dbReference>
<feature type="domain" description="Amidohydrolase 3" evidence="3">
    <location>
        <begin position="40"/>
        <end position="385"/>
    </location>
</feature>